<dbReference type="Gene3D" id="1.10.287.470">
    <property type="entry name" value="Helix hairpin bin"/>
    <property type="match status" value="1"/>
</dbReference>
<sequence>MRQTIRVLVAAAMLISALAVSAQTLHGTIDWNRRVALGVGISGQILAVNVIPGDAVHTGQVLVELDPTSYEIALRKARNSEALYAAELQEQRADFEREQTMFDEGSLSTVRLKLEQLKLTRVESAHALTVLEREWAEYRLGLAGLRAPFDAWVVASGFAKGQFVNHTADHPVTIDLAERGIYAAHVLVDGETAGGLSPDDETTVLVAGERFVGVNTTAGLEPVEMVQESARYLVKVFFQSARLIRPGTPCTVEFP</sequence>
<gene>
    <name evidence="2" type="ORF">MGWOODY_XGa1200</name>
</gene>
<protein>
    <submittedName>
        <fullName evidence="2">RND multidrug efflux membrane fusion protein MexE</fullName>
    </submittedName>
</protein>
<feature type="domain" description="Multidrug resistance protein MdtA-like barrel-sandwich hybrid" evidence="1">
    <location>
        <begin position="35"/>
        <end position="171"/>
    </location>
</feature>
<dbReference type="GO" id="GO:0015562">
    <property type="term" value="F:efflux transmembrane transporter activity"/>
    <property type="evidence" value="ECO:0007669"/>
    <property type="project" value="TreeGrafter"/>
</dbReference>
<dbReference type="AlphaFoldDB" id="A0A160TUE5"/>
<organism evidence="2">
    <name type="scientific">hydrothermal vent metagenome</name>
    <dbReference type="NCBI Taxonomy" id="652676"/>
    <lineage>
        <taxon>unclassified sequences</taxon>
        <taxon>metagenomes</taxon>
        <taxon>ecological metagenomes</taxon>
    </lineage>
</organism>
<evidence type="ECO:0000259" key="1">
    <source>
        <dbReference type="Pfam" id="PF25917"/>
    </source>
</evidence>
<dbReference type="SUPFAM" id="SSF111369">
    <property type="entry name" value="HlyD-like secretion proteins"/>
    <property type="match status" value="1"/>
</dbReference>
<reference evidence="2" key="1">
    <citation type="submission" date="2015-10" db="EMBL/GenBank/DDBJ databases">
        <authorList>
            <person name="Gilbert D.G."/>
        </authorList>
    </citation>
    <scope>NUCLEOTIDE SEQUENCE</scope>
</reference>
<dbReference type="InterPro" id="IPR058625">
    <property type="entry name" value="MdtA-like_BSH"/>
</dbReference>
<dbReference type="PANTHER" id="PTHR30469">
    <property type="entry name" value="MULTIDRUG RESISTANCE PROTEIN MDTA"/>
    <property type="match status" value="1"/>
</dbReference>
<accession>A0A160TUE5</accession>
<proteinExistence type="predicted"/>
<dbReference type="EMBL" id="CZRL01000074">
    <property type="protein sequence ID" value="CUS52015.1"/>
    <property type="molecule type" value="Genomic_DNA"/>
</dbReference>
<evidence type="ECO:0000313" key="2">
    <source>
        <dbReference type="EMBL" id="CUS52015.1"/>
    </source>
</evidence>
<dbReference type="Gene3D" id="2.40.50.100">
    <property type="match status" value="1"/>
</dbReference>
<dbReference type="Pfam" id="PF25917">
    <property type="entry name" value="BSH_RND"/>
    <property type="match status" value="1"/>
</dbReference>
<name>A0A160TUE5_9ZZZZ</name>
<dbReference type="GO" id="GO:1990281">
    <property type="term" value="C:efflux pump complex"/>
    <property type="evidence" value="ECO:0007669"/>
    <property type="project" value="TreeGrafter"/>
</dbReference>
<dbReference type="PANTHER" id="PTHR30469:SF15">
    <property type="entry name" value="HLYD FAMILY OF SECRETION PROTEINS"/>
    <property type="match status" value="1"/>
</dbReference>